<evidence type="ECO:0000256" key="3">
    <source>
        <dbReference type="SAM" id="SignalP"/>
    </source>
</evidence>
<accession>A0A6P7I101</accession>
<dbReference type="RefSeq" id="XP_028259493.1">
    <property type="nucleotide sequence ID" value="XM_028403692.1"/>
</dbReference>
<evidence type="ECO:0000256" key="1">
    <source>
        <dbReference type="SAM" id="MobiDB-lite"/>
    </source>
</evidence>
<feature type="compositionally biased region" description="Polar residues" evidence="1">
    <location>
        <begin position="178"/>
        <end position="208"/>
    </location>
</feature>
<gene>
    <name evidence="5" type="primary">LOC114434435</name>
</gene>
<proteinExistence type="predicted"/>
<feature type="region of interest" description="Disordered" evidence="1">
    <location>
        <begin position="139"/>
        <end position="208"/>
    </location>
</feature>
<feature type="compositionally biased region" description="Low complexity" evidence="1">
    <location>
        <begin position="45"/>
        <end position="87"/>
    </location>
</feature>
<name>A0A6P7I101_9TELE</name>
<evidence type="ECO:0000313" key="5">
    <source>
        <dbReference type="RefSeq" id="XP_028259493.1"/>
    </source>
</evidence>
<dbReference type="OrthoDB" id="8964578at2759"/>
<organism evidence="4 5">
    <name type="scientific">Parambassis ranga</name>
    <name type="common">Indian glassy fish</name>
    <dbReference type="NCBI Taxonomy" id="210632"/>
    <lineage>
        <taxon>Eukaryota</taxon>
        <taxon>Metazoa</taxon>
        <taxon>Chordata</taxon>
        <taxon>Craniata</taxon>
        <taxon>Vertebrata</taxon>
        <taxon>Euteleostomi</taxon>
        <taxon>Actinopterygii</taxon>
        <taxon>Neopterygii</taxon>
        <taxon>Teleostei</taxon>
        <taxon>Neoteleostei</taxon>
        <taxon>Acanthomorphata</taxon>
        <taxon>Ovalentaria</taxon>
        <taxon>Ambassidae</taxon>
        <taxon>Parambassis</taxon>
    </lineage>
</organism>
<feature type="compositionally biased region" description="Low complexity" evidence="1">
    <location>
        <begin position="104"/>
        <end position="127"/>
    </location>
</feature>
<feature type="region of interest" description="Disordered" evidence="1">
    <location>
        <begin position="23"/>
        <end position="127"/>
    </location>
</feature>
<dbReference type="AlphaFoldDB" id="A0A6P7I101"/>
<dbReference type="Proteomes" id="UP000515145">
    <property type="component" value="Chromosome 4"/>
</dbReference>
<feature type="signal peptide" evidence="3">
    <location>
        <begin position="1"/>
        <end position="20"/>
    </location>
</feature>
<keyword evidence="2" id="KW-0472">Membrane</keyword>
<keyword evidence="2" id="KW-0812">Transmembrane</keyword>
<evidence type="ECO:0000313" key="4">
    <source>
        <dbReference type="Proteomes" id="UP000515145"/>
    </source>
</evidence>
<feature type="compositionally biased region" description="Low complexity" evidence="1">
    <location>
        <begin position="139"/>
        <end position="168"/>
    </location>
</feature>
<feature type="chain" id="PRO_5027763048" evidence="3">
    <location>
        <begin position="21"/>
        <end position="281"/>
    </location>
</feature>
<keyword evidence="3" id="KW-0732">Signal</keyword>
<dbReference type="InParanoid" id="A0A6P7I101"/>
<keyword evidence="2" id="KW-1133">Transmembrane helix</keyword>
<feature type="transmembrane region" description="Helical" evidence="2">
    <location>
        <begin position="227"/>
        <end position="248"/>
    </location>
</feature>
<sequence length="281" mass="29799">METKLWVALCALLLLNLASGDHGSDGPQNEGQENPLPSQTGLNETHSPTSHTSLSTTNTTHPSNTSSVNTEITTSPSTNHSTSHVTVPPLPSSTTLSNQPPQNTISTSTSTAESPAPTTTVTTTTATITTLATPTITTTNTTLATTTSTQPSSTSSSSHQFPTSPSPTATSEFDAHPRTSSNLPPMVTITPSSSTSTQAKTHVDNPSQLNVEGDTKMVHESSTLDPLLAGLVSAFIIAAVIITLLLFLKLRRRDNRPEFRRLQDLPMDDIMEDTPLSMYSY</sequence>
<feature type="compositionally biased region" description="Polar residues" evidence="1">
    <location>
        <begin position="92"/>
        <end position="103"/>
    </location>
</feature>
<protein>
    <submittedName>
        <fullName evidence="5">Cell wall protein DAN4</fullName>
    </submittedName>
</protein>
<dbReference type="GeneID" id="114434435"/>
<feature type="compositionally biased region" description="Polar residues" evidence="1">
    <location>
        <begin position="26"/>
        <end position="44"/>
    </location>
</feature>
<evidence type="ECO:0000256" key="2">
    <source>
        <dbReference type="SAM" id="Phobius"/>
    </source>
</evidence>
<keyword evidence="4" id="KW-1185">Reference proteome</keyword>
<reference evidence="5" key="1">
    <citation type="submission" date="2025-08" db="UniProtKB">
        <authorList>
            <consortium name="RefSeq"/>
        </authorList>
    </citation>
    <scope>IDENTIFICATION</scope>
</reference>